<evidence type="ECO:0000256" key="1">
    <source>
        <dbReference type="SAM" id="MobiDB-lite"/>
    </source>
</evidence>
<evidence type="ECO:0000313" key="3">
    <source>
        <dbReference type="Proteomes" id="UP001177670"/>
    </source>
</evidence>
<feature type="compositionally biased region" description="Basic and acidic residues" evidence="1">
    <location>
        <begin position="10"/>
        <end position="23"/>
    </location>
</feature>
<dbReference type="AlphaFoldDB" id="A0AA40G192"/>
<evidence type="ECO:0000313" key="2">
    <source>
        <dbReference type="EMBL" id="KAK1128630.1"/>
    </source>
</evidence>
<dbReference type="EMBL" id="JAHYIQ010000010">
    <property type="protein sequence ID" value="KAK1128630.1"/>
    <property type="molecule type" value="Genomic_DNA"/>
</dbReference>
<feature type="region of interest" description="Disordered" evidence="1">
    <location>
        <begin position="1"/>
        <end position="23"/>
    </location>
</feature>
<proteinExistence type="predicted"/>
<reference evidence="2" key="1">
    <citation type="submission" date="2021-10" db="EMBL/GenBank/DDBJ databases">
        <title>Melipona bicolor Genome sequencing and assembly.</title>
        <authorList>
            <person name="Araujo N.S."/>
            <person name="Arias M.C."/>
        </authorList>
    </citation>
    <scope>NUCLEOTIDE SEQUENCE</scope>
    <source>
        <strain evidence="2">USP_2M_L1-L4_2017</strain>
        <tissue evidence="2">Whole body</tissue>
    </source>
</reference>
<accession>A0AA40G192</accession>
<protein>
    <submittedName>
        <fullName evidence="2">Uncharacterized protein</fullName>
    </submittedName>
</protein>
<dbReference type="Proteomes" id="UP001177670">
    <property type="component" value="Unassembled WGS sequence"/>
</dbReference>
<sequence length="62" mass="7040">MGRKKNTRVHAGEKGWQGERGVPRIEDETRRVVLTSGDTRATFVTKISRTPKQMEEEITGAR</sequence>
<name>A0AA40G192_9HYME</name>
<comment type="caution">
    <text evidence="2">The sequence shown here is derived from an EMBL/GenBank/DDBJ whole genome shotgun (WGS) entry which is preliminary data.</text>
</comment>
<organism evidence="2 3">
    <name type="scientific">Melipona bicolor</name>
    <dbReference type="NCBI Taxonomy" id="60889"/>
    <lineage>
        <taxon>Eukaryota</taxon>
        <taxon>Metazoa</taxon>
        <taxon>Ecdysozoa</taxon>
        <taxon>Arthropoda</taxon>
        <taxon>Hexapoda</taxon>
        <taxon>Insecta</taxon>
        <taxon>Pterygota</taxon>
        <taxon>Neoptera</taxon>
        <taxon>Endopterygota</taxon>
        <taxon>Hymenoptera</taxon>
        <taxon>Apocrita</taxon>
        <taxon>Aculeata</taxon>
        <taxon>Apoidea</taxon>
        <taxon>Anthophila</taxon>
        <taxon>Apidae</taxon>
        <taxon>Melipona</taxon>
    </lineage>
</organism>
<keyword evidence="3" id="KW-1185">Reference proteome</keyword>
<gene>
    <name evidence="2" type="ORF">K0M31_003088</name>
</gene>